<dbReference type="EMBL" id="JARK01001417">
    <property type="protein sequence ID" value="EYC05653.1"/>
    <property type="molecule type" value="Genomic_DNA"/>
</dbReference>
<evidence type="ECO:0000313" key="2">
    <source>
        <dbReference type="Proteomes" id="UP000024635"/>
    </source>
</evidence>
<keyword evidence="2" id="KW-1185">Reference proteome</keyword>
<dbReference type="AlphaFoldDB" id="A0A016TTE1"/>
<sequence>MIRLQMGTGLRDWGDSLCHFGAWINHVNNCLYSSSVIKTSDLQLSCDPSFSLRKYKCRLPLFHFFLAQL</sequence>
<organism evidence="1 2">
    <name type="scientific">Ancylostoma ceylanicum</name>
    <dbReference type="NCBI Taxonomy" id="53326"/>
    <lineage>
        <taxon>Eukaryota</taxon>
        <taxon>Metazoa</taxon>
        <taxon>Ecdysozoa</taxon>
        <taxon>Nematoda</taxon>
        <taxon>Chromadorea</taxon>
        <taxon>Rhabditida</taxon>
        <taxon>Rhabditina</taxon>
        <taxon>Rhabditomorpha</taxon>
        <taxon>Strongyloidea</taxon>
        <taxon>Ancylostomatidae</taxon>
        <taxon>Ancylostomatinae</taxon>
        <taxon>Ancylostoma</taxon>
    </lineage>
</organism>
<comment type="caution">
    <text evidence="1">The sequence shown here is derived from an EMBL/GenBank/DDBJ whole genome shotgun (WGS) entry which is preliminary data.</text>
</comment>
<protein>
    <submittedName>
        <fullName evidence="1">Uncharacterized protein</fullName>
    </submittedName>
</protein>
<reference evidence="2" key="1">
    <citation type="journal article" date="2015" name="Nat. Genet.">
        <title>The genome and transcriptome of the zoonotic hookworm Ancylostoma ceylanicum identify infection-specific gene families.</title>
        <authorList>
            <person name="Schwarz E.M."/>
            <person name="Hu Y."/>
            <person name="Antoshechkin I."/>
            <person name="Miller M.M."/>
            <person name="Sternberg P.W."/>
            <person name="Aroian R.V."/>
        </authorList>
    </citation>
    <scope>NUCLEOTIDE SEQUENCE</scope>
    <source>
        <strain evidence="2">HY135</strain>
    </source>
</reference>
<gene>
    <name evidence="1" type="primary">Acey_s0081.g1501</name>
    <name evidence="1" type="ORF">Y032_0081g1501</name>
</gene>
<accession>A0A016TTE1</accession>
<name>A0A016TTE1_9BILA</name>
<proteinExistence type="predicted"/>
<dbReference type="Proteomes" id="UP000024635">
    <property type="component" value="Unassembled WGS sequence"/>
</dbReference>
<evidence type="ECO:0000313" key="1">
    <source>
        <dbReference type="EMBL" id="EYC05653.1"/>
    </source>
</evidence>